<proteinExistence type="predicted"/>
<dbReference type="InterPro" id="IPR041677">
    <property type="entry name" value="DNA2/NAM7_AAA_11"/>
</dbReference>
<keyword evidence="6" id="KW-1185">Reference proteome</keyword>
<dbReference type="PANTHER" id="PTHR10887:SF419">
    <property type="entry name" value="RNA HELICASE MOV10L1"/>
    <property type="match status" value="1"/>
</dbReference>
<evidence type="ECO:0000259" key="3">
    <source>
        <dbReference type="Pfam" id="PF13086"/>
    </source>
</evidence>
<dbReference type="GO" id="GO:0043186">
    <property type="term" value="C:P granule"/>
    <property type="evidence" value="ECO:0007669"/>
    <property type="project" value="TreeGrafter"/>
</dbReference>
<comment type="caution">
    <text evidence="5">The sequence shown here is derived from an EMBL/GenBank/DDBJ whole genome shotgun (WGS) entry which is preliminary data.</text>
</comment>
<dbReference type="EMBL" id="CAJHJT010000056">
    <property type="protein sequence ID" value="CAD7012022.1"/>
    <property type="molecule type" value="Genomic_DNA"/>
</dbReference>
<dbReference type="CDD" id="cd18808">
    <property type="entry name" value="SF1_C_Upf1"/>
    <property type="match status" value="1"/>
</dbReference>
<dbReference type="PANTHER" id="PTHR10887">
    <property type="entry name" value="DNA2/NAM7 HELICASE FAMILY"/>
    <property type="match status" value="1"/>
</dbReference>
<dbReference type="SUPFAM" id="SSF52540">
    <property type="entry name" value="P-loop containing nucleoside triphosphate hydrolases"/>
    <property type="match status" value="1"/>
</dbReference>
<dbReference type="Proteomes" id="UP000606786">
    <property type="component" value="Unassembled WGS sequence"/>
</dbReference>
<keyword evidence="1" id="KW-0943">RNA-mediated gene silencing</keyword>
<feature type="compositionally biased region" description="Basic and acidic residues" evidence="2">
    <location>
        <begin position="228"/>
        <end position="238"/>
    </location>
</feature>
<feature type="region of interest" description="Disordered" evidence="2">
    <location>
        <begin position="228"/>
        <end position="250"/>
    </location>
</feature>
<evidence type="ECO:0000259" key="4">
    <source>
        <dbReference type="Pfam" id="PF13087"/>
    </source>
</evidence>
<dbReference type="GO" id="GO:0003723">
    <property type="term" value="F:RNA binding"/>
    <property type="evidence" value="ECO:0007669"/>
    <property type="project" value="InterPro"/>
</dbReference>
<dbReference type="InterPro" id="IPR026122">
    <property type="entry name" value="MOV-10/SDE3_DEXXQ/H-box"/>
</dbReference>
<dbReference type="Pfam" id="PF13087">
    <property type="entry name" value="AAA_12"/>
    <property type="match status" value="1"/>
</dbReference>
<dbReference type="InterPro" id="IPR047187">
    <property type="entry name" value="SF1_C_Upf1"/>
</dbReference>
<dbReference type="GO" id="GO:0005829">
    <property type="term" value="C:cytosol"/>
    <property type="evidence" value="ECO:0007669"/>
    <property type="project" value="TreeGrafter"/>
</dbReference>
<dbReference type="Gene3D" id="3.40.50.300">
    <property type="entry name" value="P-loop containing nucleotide triphosphate hydrolases"/>
    <property type="match status" value="2"/>
</dbReference>
<feature type="domain" description="DNA2/NAM7 helicase helicase" evidence="3">
    <location>
        <begin position="309"/>
        <end position="390"/>
    </location>
</feature>
<organism evidence="5 6">
    <name type="scientific">Ceratitis capitata</name>
    <name type="common">Mediterranean fruit fly</name>
    <name type="synonym">Tephritis capitata</name>
    <dbReference type="NCBI Taxonomy" id="7213"/>
    <lineage>
        <taxon>Eukaryota</taxon>
        <taxon>Metazoa</taxon>
        <taxon>Ecdysozoa</taxon>
        <taxon>Arthropoda</taxon>
        <taxon>Hexapoda</taxon>
        <taxon>Insecta</taxon>
        <taxon>Pterygota</taxon>
        <taxon>Neoptera</taxon>
        <taxon>Endopterygota</taxon>
        <taxon>Diptera</taxon>
        <taxon>Brachycera</taxon>
        <taxon>Muscomorpha</taxon>
        <taxon>Tephritoidea</taxon>
        <taxon>Tephritidae</taxon>
        <taxon>Ceratitis</taxon>
        <taxon>Ceratitis</taxon>
    </lineage>
</organism>
<sequence>MHTHVENNFLVLQKYSRTRQRQHGSDPTKSTNDLSQKFEALKICDASVKKKRIFDLQPNFGKFKPVIILSQYYPTEEIKLAHSKNFAPRFLTENKPFLKNFLDCCQLQPDYVKEELKMMLQIEDIHTMQLYCKLYQTNLTINDSGYLLSFEMQKQKNCNFMDIVSVKMDEVVFVPLLSTREAKNQIRYPVDLLQVHNHEYKIDADIRRHVRTLEKFEKDTAYVNKYEKIKEKNNEKKKQSPKPPPPFDLKKKYNVIIRPNRYNFRVQYRALELLDKVGTKYIFPTKSLPKVEAVNNFNLEIINEHICENPEQLQAVRRIVNGANPYAPYIIVGPPGTGKTTTIVEAILQIYIHEPNSRILITTSSNSACDTVTLKICEYFENNQKLIEISEKRNGYDLNSKPKIPQNILRVFSKSWIKRFGIKNLNPILRCNSNICDENCSWPSVHVLQNYSMIAVTLSSMGHLLTGIEGHWPFTHIFIDEAGAATEIETLIAITSVDTNKCRVILSGDTKQLGPVVMSKVASKCGLKHSLMERLQACDYYKVEKDGTYDDGAQTRLRRNYRSHPNILQLFNHLYYNDELIAEVEKDTLIVWDDLELLDKKNFPIIFEEVHGSLSHGKRSRSSCNLEEVNRVVSIIWELKDHVELNKIGVISPYRLQCARINELLREQKLKGIEVGTAEMFQGREKHVIIASFVKSNCHLGFVTDPQRLNVILSRAQSLLILVGNPITLAENSDFKYLIEECKRMGTFHKN</sequence>
<dbReference type="OrthoDB" id="6513042at2759"/>
<evidence type="ECO:0000256" key="1">
    <source>
        <dbReference type="ARBA" id="ARBA00023158"/>
    </source>
</evidence>
<dbReference type="AlphaFoldDB" id="A0A811VCS1"/>
<dbReference type="CDD" id="cd18038">
    <property type="entry name" value="DEXXQc_Helz-like"/>
    <property type="match status" value="1"/>
</dbReference>
<protein>
    <submittedName>
        <fullName evidence="5">(Mediterranean fruit fly) hypothetical protein</fullName>
    </submittedName>
</protein>
<dbReference type="InterPro" id="IPR045055">
    <property type="entry name" value="DNA2/NAM7-like"/>
</dbReference>
<feature type="domain" description="DNA2/NAM7 helicase-like C-terminal" evidence="4">
    <location>
        <begin position="527"/>
        <end position="725"/>
    </location>
</feature>
<dbReference type="Pfam" id="PF13086">
    <property type="entry name" value="AAA_11"/>
    <property type="match status" value="2"/>
</dbReference>
<dbReference type="GO" id="GO:0032574">
    <property type="term" value="F:5'-3' RNA helicase activity"/>
    <property type="evidence" value="ECO:0007669"/>
    <property type="project" value="InterPro"/>
</dbReference>
<reference evidence="5" key="1">
    <citation type="submission" date="2020-11" db="EMBL/GenBank/DDBJ databases">
        <authorList>
            <person name="Whitehead M."/>
        </authorList>
    </citation>
    <scope>NUCLEOTIDE SEQUENCE</scope>
    <source>
        <strain evidence="5">EGII</strain>
    </source>
</reference>
<accession>A0A811VCS1</accession>
<feature type="domain" description="DNA2/NAM7 helicase helicase" evidence="3">
    <location>
        <begin position="445"/>
        <end position="520"/>
    </location>
</feature>
<dbReference type="GO" id="GO:0035194">
    <property type="term" value="P:regulatory ncRNA-mediated post-transcriptional gene silencing"/>
    <property type="evidence" value="ECO:0007669"/>
    <property type="project" value="TreeGrafter"/>
</dbReference>
<evidence type="ECO:0000256" key="2">
    <source>
        <dbReference type="SAM" id="MobiDB-lite"/>
    </source>
</evidence>
<evidence type="ECO:0000313" key="5">
    <source>
        <dbReference type="EMBL" id="CAD7012022.1"/>
    </source>
</evidence>
<gene>
    <name evidence="5" type="ORF">CCAP1982_LOCUS20129</name>
</gene>
<evidence type="ECO:0000313" key="6">
    <source>
        <dbReference type="Proteomes" id="UP000606786"/>
    </source>
</evidence>
<name>A0A811VCS1_CERCA</name>
<dbReference type="InterPro" id="IPR027417">
    <property type="entry name" value="P-loop_NTPase"/>
</dbReference>
<dbReference type="InterPro" id="IPR041679">
    <property type="entry name" value="DNA2/NAM7-like_C"/>
</dbReference>